<evidence type="ECO:0008006" key="6">
    <source>
        <dbReference type="Google" id="ProtNLM"/>
    </source>
</evidence>
<sequence>MRSMQMATTSDTLCFAEHLDAAALAAAASETGPEAAEAPAPARQSSRKSVLVFSVCALAINGAAAIYTSPFDLPAPAISSLAALFPYQENSAPKPDPVVAALKEIQSAQQQQAAALQEINASLQQNTALRQQDSTVLVSLRQSITDERSDVKRISPQLSTLIAKIDSLQSAMTSDLTSSIRRAHARYGLPAALRKRMLREPKSVGPVSVGGAPLSAPATVPAPES</sequence>
<accession>A0ABX6UKW6</accession>
<evidence type="ECO:0000256" key="2">
    <source>
        <dbReference type="SAM" id="MobiDB-lite"/>
    </source>
</evidence>
<keyword evidence="3" id="KW-0812">Transmembrane</keyword>
<protein>
    <recommendedName>
        <fullName evidence="6">Periplasmic heavy metal sensor</fullName>
    </recommendedName>
</protein>
<keyword evidence="1" id="KW-0175">Coiled coil</keyword>
<keyword evidence="3" id="KW-1133">Transmembrane helix</keyword>
<evidence type="ECO:0000313" key="4">
    <source>
        <dbReference type="EMBL" id="QOZ60729.1"/>
    </source>
</evidence>
<evidence type="ECO:0000313" key="5">
    <source>
        <dbReference type="Proteomes" id="UP000593880"/>
    </source>
</evidence>
<dbReference type="Proteomes" id="UP000593880">
    <property type="component" value="Chromosome"/>
</dbReference>
<name>A0ABX6UKW6_9BRAD</name>
<evidence type="ECO:0000256" key="1">
    <source>
        <dbReference type="SAM" id="Coils"/>
    </source>
</evidence>
<dbReference type="EMBL" id="CP030057">
    <property type="protein sequence ID" value="QOZ60729.1"/>
    <property type="molecule type" value="Genomic_DNA"/>
</dbReference>
<gene>
    <name evidence="4" type="ORF">XH86_19885</name>
</gene>
<keyword evidence="3" id="KW-0472">Membrane</keyword>
<proteinExistence type="predicted"/>
<organism evidence="4 5">
    <name type="scientific">Bradyrhizobium guangdongense</name>
    <dbReference type="NCBI Taxonomy" id="1325090"/>
    <lineage>
        <taxon>Bacteria</taxon>
        <taxon>Pseudomonadati</taxon>
        <taxon>Pseudomonadota</taxon>
        <taxon>Alphaproteobacteria</taxon>
        <taxon>Hyphomicrobiales</taxon>
        <taxon>Nitrobacteraceae</taxon>
        <taxon>Bradyrhizobium</taxon>
    </lineage>
</organism>
<feature type="transmembrane region" description="Helical" evidence="3">
    <location>
        <begin position="50"/>
        <end position="68"/>
    </location>
</feature>
<keyword evidence="5" id="KW-1185">Reference proteome</keyword>
<reference evidence="4 5" key="1">
    <citation type="submission" date="2018-06" db="EMBL/GenBank/DDBJ databases">
        <title>Comparative genomics of rhizobia nodulating Arachis hypogaea in China.</title>
        <authorList>
            <person name="Li Y."/>
        </authorList>
    </citation>
    <scope>NUCLEOTIDE SEQUENCE [LARGE SCALE GENOMIC DNA]</scope>
    <source>
        <strain evidence="4 5">CCBAU 51658</strain>
    </source>
</reference>
<feature type="coiled-coil region" evidence="1">
    <location>
        <begin position="98"/>
        <end position="126"/>
    </location>
</feature>
<evidence type="ECO:0000256" key="3">
    <source>
        <dbReference type="SAM" id="Phobius"/>
    </source>
</evidence>
<feature type="region of interest" description="Disordered" evidence="2">
    <location>
        <begin position="201"/>
        <end position="225"/>
    </location>
</feature>